<keyword evidence="1" id="KW-1133">Transmembrane helix</keyword>
<feature type="domain" description="CHAT" evidence="2">
    <location>
        <begin position="606"/>
        <end position="884"/>
    </location>
</feature>
<dbReference type="EMBL" id="QUSX01000001">
    <property type="protein sequence ID" value="RRQ50709.1"/>
    <property type="molecule type" value="Genomic_DNA"/>
</dbReference>
<dbReference type="InterPro" id="IPR024983">
    <property type="entry name" value="CHAT_dom"/>
</dbReference>
<dbReference type="PANTHER" id="PTHR10098:SF108">
    <property type="entry name" value="TETRATRICOPEPTIDE REPEAT PROTEIN 28"/>
    <property type="match status" value="1"/>
</dbReference>
<feature type="transmembrane region" description="Helical" evidence="1">
    <location>
        <begin position="893"/>
        <end position="913"/>
    </location>
</feature>
<evidence type="ECO:0000256" key="1">
    <source>
        <dbReference type="SAM" id="Phobius"/>
    </source>
</evidence>
<keyword evidence="1" id="KW-0812">Transmembrane</keyword>
<dbReference type="RefSeq" id="WP_125222530.1">
    <property type="nucleotide sequence ID" value="NZ_QUSX01000001.1"/>
</dbReference>
<dbReference type="Pfam" id="PF12770">
    <property type="entry name" value="CHAT"/>
    <property type="match status" value="1"/>
</dbReference>
<reference evidence="4" key="2">
    <citation type="submission" date="2018-12" db="EMBL/GenBank/DDBJ databases">
        <title>Maribacter lutimaris sp. nov., isolated from marine sediment.</title>
        <authorList>
            <person name="Kim K.K."/>
        </authorList>
    </citation>
    <scope>NUCLEOTIDE SEQUENCE [LARGE SCALE GENOMIC DNA]</scope>
    <source>
        <strain evidence="4">PoM-212</strain>
    </source>
</reference>
<evidence type="ECO:0000313" key="4">
    <source>
        <dbReference type="Proteomes" id="UP000286990"/>
    </source>
</evidence>
<dbReference type="InterPro" id="IPR011990">
    <property type="entry name" value="TPR-like_helical_dom_sf"/>
</dbReference>
<dbReference type="SMART" id="SM00028">
    <property type="entry name" value="TPR"/>
    <property type="match status" value="4"/>
</dbReference>
<dbReference type="PANTHER" id="PTHR10098">
    <property type="entry name" value="RAPSYN-RELATED"/>
    <property type="match status" value="1"/>
</dbReference>
<organism evidence="3 4">
    <name type="scientific">Maribacter algicola</name>
    <dbReference type="NCBI Taxonomy" id="2498892"/>
    <lineage>
        <taxon>Bacteria</taxon>
        <taxon>Pseudomonadati</taxon>
        <taxon>Bacteroidota</taxon>
        <taxon>Flavobacteriia</taxon>
        <taxon>Flavobacteriales</taxon>
        <taxon>Flavobacteriaceae</taxon>
        <taxon>Maribacter</taxon>
    </lineage>
</organism>
<dbReference type="AlphaFoldDB" id="A0A3R8Q225"/>
<dbReference type="Gene3D" id="1.25.40.10">
    <property type="entry name" value="Tetratricopeptide repeat domain"/>
    <property type="match status" value="2"/>
</dbReference>
<keyword evidence="1" id="KW-0472">Membrane</keyword>
<proteinExistence type="predicted"/>
<evidence type="ECO:0000259" key="2">
    <source>
        <dbReference type="Pfam" id="PF12770"/>
    </source>
</evidence>
<dbReference type="Proteomes" id="UP000286990">
    <property type="component" value="Unassembled WGS sequence"/>
</dbReference>
<gene>
    <name evidence="3" type="ORF">DZC72_09325</name>
</gene>
<dbReference type="SUPFAM" id="SSF48452">
    <property type="entry name" value="TPR-like"/>
    <property type="match status" value="2"/>
</dbReference>
<name>A0A3R8Q225_9FLAO</name>
<protein>
    <submittedName>
        <fullName evidence="3">CHAT domain-containing protein</fullName>
    </submittedName>
</protein>
<evidence type="ECO:0000313" key="3">
    <source>
        <dbReference type="EMBL" id="RRQ50709.1"/>
    </source>
</evidence>
<accession>A0A3R8Q225</accession>
<sequence>MKAFFFLIFLNFLLVVYLQAQQSPLGKIASLNTQAESYYYSEKDSANFYYFQILEIQKEKKDLDGMLETYFNLAGVASYHADLHQTVFVLGKLDSLLFNSHQKNTISSIENRNYLKYFKGDYLYKLNQNNKSIEIFRNLIDDIENVPISERTPTMNGLMTAAYGFLGKMYMLEGQYARSKEIYERNIRELSENMEGNEESLYDHYNLLAQVLLKEKKYHEANNYLLRNFRYNLENDNQNSLVYGGFYLAESYLNLSQPDSALVFLNKIESTVQKNPVFNSLYQLRKADVLEAENKYDEALSLLEGTLTSFTNLNDQTFTREHEIYLKIGDLNRQIGKKESALENYKLSLKTLKTSGAEAINALAIYKRIAEIYNEQKSADGYQKSIETAWRGANLIDSLRPSFTGSEDKFQLIENAFPLFESGLEAYYQLTVLAPSDSLASNMFHLMEKSKSVVSLESLMATNATRFGQIPEQLIEQEELLKGQILILEKAVQRNTDSSSESTQELFQRKEEYQQLIARVEKEYPKYHQLKYNTQTTSIDVLQKVLDLDQAFISYFYGERAIYGISISKNQAQLAKIELDQTLEKSIEEFRKMVADPKSDIDALKKVATGLYASLLAPVLPKRSKKLIIAPDGPLNYIPFSALIDPEKPDSFLVLSKAVSHINSATLFMQLLKRNVNNGKLLAFAPSFQGQTIEPGITRNSLSPLPHNKDEVMALSQLFDGSIFVQNEASLQNFLDQAESYEILHLATHAVYNNDQPDFSYLAFSPNTDSFLLYVKDLYNLQINANLVTLSACETALGDLKKGEGLIGLTRGFFYSGAKSITSSLWNVNDASTTKMMGDYYQYLARGENKAVALQMAQKDFLNLNRENALAHPYYWSGFILHGNPVKIASGGAWWFLVLPIIILLAVAVFTFGKKKGQTGLA</sequence>
<dbReference type="OrthoDB" id="9771112at2"/>
<reference evidence="4" key="1">
    <citation type="submission" date="2018-08" db="EMBL/GenBank/DDBJ databases">
        <authorList>
            <person name="Khan S.A."/>
            <person name="J S.E."/>
        </authorList>
    </citation>
    <scope>NUCLEOTIDE SEQUENCE [LARGE SCALE GENOMIC DNA]</scope>
    <source>
        <strain evidence="4">PoM-212</strain>
    </source>
</reference>
<keyword evidence="4" id="KW-1185">Reference proteome</keyword>
<dbReference type="InterPro" id="IPR019734">
    <property type="entry name" value="TPR_rpt"/>
</dbReference>
<comment type="caution">
    <text evidence="3">The sequence shown here is derived from an EMBL/GenBank/DDBJ whole genome shotgun (WGS) entry which is preliminary data.</text>
</comment>